<keyword evidence="3 6" id="KW-0812">Transmembrane</keyword>
<dbReference type="InterPro" id="IPR011701">
    <property type="entry name" value="MFS"/>
</dbReference>
<feature type="transmembrane region" description="Helical" evidence="6">
    <location>
        <begin position="254"/>
        <end position="278"/>
    </location>
</feature>
<evidence type="ECO:0000256" key="6">
    <source>
        <dbReference type="SAM" id="Phobius"/>
    </source>
</evidence>
<feature type="transmembrane region" description="Helical" evidence="6">
    <location>
        <begin position="374"/>
        <end position="392"/>
    </location>
</feature>
<feature type="transmembrane region" description="Helical" evidence="6">
    <location>
        <begin position="21"/>
        <end position="40"/>
    </location>
</feature>
<keyword evidence="2" id="KW-1003">Cell membrane</keyword>
<feature type="transmembrane region" description="Helical" evidence="6">
    <location>
        <begin position="310"/>
        <end position="333"/>
    </location>
</feature>
<dbReference type="InterPro" id="IPR020846">
    <property type="entry name" value="MFS_dom"/>
</dbReference>
<dbReference type="Pfam" id="PF07690">
    <property type="entry name" value="MFS_1"/>
    <property type="match status" value="1"/>
</dbReference>
<dbReference type="CDD" id="cd17324">
    <property type="entry name" value="MFS_NepI_like"/>
    <property type="match status" value="1"/>
</dbReference>
<dbReference type="PROSITE" id="PS50850">
    <property type="entry name" value="MFS"/>
    <property type="match status" value="1"/>
</dbReference>
<dbReference type="EMBL" id="SSSM01000005">
    <property type="protein sequence ID" value="THG30045.1"/>
    <property type="molecule type" value="Genomic_DNA"/>
</dbReference>
<feature type="transmembrane region" description="Helical" evidence="6">
    <location>
        <begin position="345"/>
        <end position="368"/>
    </location>
</feature>
<feature type="transmembrane region" description="Helical" evidence="6">
    <location>
        <begin position="92"/>
        <end position="115"/>
    </location>
</feature>
<evidence type="ECO:0000256" key="3">
    <source>
        <dbReference type="ARBA" id="ARBA00022692"/>
    </source>
</evidence>
<evidence type="ECO:0000256" key="4">
    <source>
        <dbReference type="ARBA" id="ARBA00022989"/>
    </source>
</evidence>
<keyword evidence="4 6" id="KW-1133">Transmembrane helix</keyword>
<feature type="transmembrane region" description="Helical" evidence="6">
    <location>
        <begin position="121"/>
        <end position="138"/>
    </location>
</feature>
<dbReference type="InterPro" id="IPR050189">
    <property type="entry name" value="MFS_Efflux_Transporters"/>
</dbReference>
<sequence length="404" mass="40565">MNDDPRSSERTAPPVAKNISIASAIGLGTLMMSTFVAITTEILPVGLLPQMSTEFRVDESVIGLVVTLYAVVVAILALPLTAWTARLPRKPLLLVSIGGYGLSSLIVAIAPTFVLLCVGRAIGGVAHALFFSVVAAYASRLVPRELVGRAIAIAFAGTSLGYVLGVPLATSVGAAVGWRAGFAAMAGAAAILVLLAATLLPPVVEDHRGSDARIQWQGTGIIAVGLANLLVFLAQYTAYTYIAPILIRAGLPTSAVGACLLLFGAAGIVGLWSASLFVDRRPRAGALATFAVLAVGLGVAAVAADSLVVLIVAATLWSAAFGATPSYLMTAAIRTESGSPDSAGALVNGSSNLGIAGGAALGSVLLVVGGPVGTLVAGSALAVATVVLVAVARRGFPAVPQAER</sequence>
<keyword evidence="5 6" id="KW-0472">Membrane</keyword>
<dbReference type="InterPro" id="IPR036259">
    <property type="entry name" value="MFS_trans_sf"/>
</dbReference>
<feature type="transmembrane region" description="Helical" evidence="6">
    <location>
        <begin position="60"/>
        <end position="80"/>
    </location>
</feature>
<dbReference type="PANTHER" id="PTHR43124:SF3">
    <property type="entry name" value="CHLORAMPHENICOL EFFLUX PUMP RV0191"/>
    <property type="match status" value="1"/>
</dbReference>
<evidence type="ECO:0000313" key="8">
    <source>
        <dbReference type="EMBL" id="THG30045.1"/>
    </source>
</evidence>
<name>A0A4S4FL53_9MICO</name>
<comment type="subcellular location">
    <subcellularLocation>
        <location evidence="1">Cell membrane</location>
        <topology evidence="1">Multi-pass membrane protein</topology>
    </subcellularLocation>
</comment>
<feature type="transmembrane region" description="Helical" evidence="6">
    <location>
        <begin position="285"/>
        <end position="304"/>
    </location>
</feature>
<protein>
    <submittedName>
        <fullName evidence="8">MFS transporter</fullName>
    </submittedName>
</protein>
<dbReference type="GO" id="GO:0005886">
    <property type="term" value="C:plasma membrane"/>
    <property type="evidence" value="ECO:0007669"/>
    <property type="project" value="UniProtKB-SubCell"/>
</dbReference>
<dbReference type="SUPFAM" id="SSF103473">
    <property type="entry name" value="MFS general substrate transporter"/>
    <property type="match status" value="1"/>
</dbReference>
<keyword evidence="9" id="KW-1185">Reference proteome</keyword>
<gene>
    <name evidence="8" type="ORF">E6C64_15515</name>
</gene>
<accession>A0A4S4FL53</accession>
<feature type="transmembrane region" description="Helical" evidence="6">
    <location>
        <begin position="150"/>
        <end position="170"/>
    </location>
</feature>
<dbReference type="GO" id="GO:0022857">
    <property type="term" value="F:transmembrane transporter activity"/>
    <property type="evidence" value="ECO:0007669"/>
    <property type="project" value="InterPro"/>
</dbReference>
<evidence type="ECO:0000256" key="5">
    <source>
        <dbReference type="ARBA" id="ARBA00023136"/>
    </source>
</evidence>
<evidence type="ECO:0000259" key="7">
    <source>
        <dbReference type="PROSITE" id="PS50850"/>
    </source>
</evidence>
<dbReference type="Gene3D" id="1.20.1250.20">
    <property type="entry name" value="MFS general substrate transporter like domains"/>
    <property type="match status" value="1"/>
</dbReference>
<feature type="transmembrane region" description="Helical" evidence="6">
    <location>
        <begin position="221"/>
        <end position="242"/>
    </location>
</feature>
<organism evidence="8 9">
    <name type="scientific">Naasia lichenicola</name>
    <dbReference type="NCBI Taxonomy" id="2565933"/>
    <lineage>
        <taxon>Bacteria</taxon>
        <taxon>Bacillati</taxon>
        <taxon>Actinomycetota</taxon>
        <taxon>Actinomycetes</taxon>
        <taxon>Micrococcales</taxon>
        <taxon>Microbacteriaceae</taxon>
        <taxon>Naasia</taxon>
    </lineage>
</organism>
<proteinExistence type="predicted"/>
<evidence type="ECO:0000256" key="2">
    <source>
        <dbReference type="ARBA" id="ARBA00022475"/>
    </source>
</evidence>
<comment type="caution">
    <text evidence="8">The sequence shown here is derived from an EMBL/GenBank/DDBJ whole genome shotgun (WGS) entry which is preliminary data.</text>
</comment>
<dbReference type="PANTHER" id="PTHR43124">
    <property type="entry name" value="PURINE EFFLUX PUMP PBUE"/>
    <property type="match status" value="1"/>
</dbReference>
<feature type="transmembrane region" description="Helical" evidence="6">
    <location>
        <begin position="176"/>
        <end position="200"/>
    </location>
</feature>
<dbReference type="AlphaFoldDB" id="A0A4S4FL53"/>
<evidence type="ECO:0000313" key="9">
    <source>
        <dbReference type="Proteomes" id="UP000309133"/>
    </source>
</evidence>
<evidence type="ECO:0000256" key="1">
    <source>
        <dbReference type="ARBA" id="ARBA00004651"/>
    </source>
</evidence>
<feature type="domain" description="Major facilitator superfamily (MFS) profile" evidence="7">
    <location>
        <begin position="21"/>
        <end position="396"/>
    </location>
</feature>
<reference evidence="8 9" key="1">
    <citation type="submission" date="2019-04" db="EMBL/GenBank/DDBJ databases">
        <authorList>
            <person name="Jiang L."/>
        </authorList>
    </citation>
    <scope>NUCLEOTIDE SEQUENCE [LARGE SCALE GENOMIC DNA]</scope>
    <source>
        <strain evidence="8 9">YIM 131853</strain>
    </source>
</reference>
<dbReference type="Proteomes" id="UP000309133">
    <property type="component" value="Unassembled WGS sequence"/>
</dbReference>